<dbReference type="InterPro" id="IPR019734">
    <property type="entry name" value="TPR_rpt"/>
</dbReference>
<dbReference type="KEGG" id="ptm:GSPATT00039820001"/>
<dbReference type="OrthoDB" id="440499at2759"/>
<dbReference type="HOGENOM" id="CLU_1573685_0_0_1"/>
<feature type="repeat" description="TPR" evidence="1">
    <location>
        <begin position="125"/>
        <end position="158"/>
    </location>
</feature>
<feature type="non-terminal residue" evidence="2">
    <location>
        <position position="170"/>
    </location>
</feature>
<evidence type="ECO:0000313" key="3">
    <source>
        <dbReference type="Proteomes" id="UP000000600"/>
    </source>
</evidence>
<sequence length="170" mass="20100">MFKQNQNLTQQIRLIFQKKAIGRAANFKKLNMRMFNKKWNQNTKQGVKLKDKGKRKMSQQLKQNQQMKNQNALQETSSAIYKLKNNTSFLESAIQQKIEDFQNNINNFQVDMMQDYDIQNEVDVYNIGELIAIVLLQMNRFEEALENFYSAIHKNPENSDFYKGKGKISF</sequence>
<evidence type="ECO:0000256" key="1">
    <source>
        <dbReference type="PROSITE-ProRule" id="PRU00339"/>
    </source>
</evidence>
<evidence type="ECO:0000313" key="2">
    <source>
        <dbReference type="EMBL" id="CAK87746.1"/>
    </source>
</evidence>
<dbReference type="PROSITE" id="PS50005">
    <property type="entry name" value="TPR"/>
    <property type="match status" value="1"/>
</dbReference>
<keyword evidence="3" id="KW-1185">Reference proteome</keyword>
<dbReference type="SUPFAM" id="SSF48452">
    <property type="entry name" value="TPR-like"/>
    <property type="match status" value="1"/>
</dbReference>
<dbReference type="RefSeq" id="XP_001455143.1">
    <property type="nucleotide sequence ID" value="XM_001455106.1"/>
</dbReference>
<dbReference type="AlphaFoldDB" id="A0DXH9"/>
<dbReference type="InParanoid" id="A0DXH9"/>
<dbReference type="Proteomes" id="UP000000600">
    <property type="component" value="Unassembled WGS sequence"/>
</dbReference>
<gene>
    <name evidence="2" type="ORF">GSPATT00039820001</name>
</gene>
<name>A0DXH9_PARTE</name>
<protein>
    <submittedName>
        <fullName evidence="2">Uncharacterized protein</fullName>
    </submittedName>
</protein>
<accession>A0DXH9</accession>
<reference evidence="2 3" key="1">
    <citation type="journal article" date="2006" name="Nature">
        <title>Global trends of whole-genome duplications revealed by the ciliate Paramecium tetraurelia.</title>
        <authorList>
            <consortium name="Genoscope"/>
            <person name="Aury J.-M."/>
            <person name="Jaillon O."/>
            <person name="Duret L."/>
            <person name="Noel B."/>
            <person name="Jubin C."/>
            <person name="Porcel B.M."/>
            <person name="Segurens B."/>
            <person name="Daubin V."/>
            <person name="Anthouard V."/>
            <person name="Aiach N."/>
            <person name="Arnaiz O."/>
            <person name="Billaut A."/>
            <person name="Beisson J."/>
            <person name="Blanc I."/>
            <person name="Bouhouche K."/>
            <person name="Camara F."/>
            <person name="Duharcourt S."/>
            <person name="Guigo R."/>
            <person name="Gogendeau D."/>
            <person name="Katinka M."/>
            <person name="Keller A.-M."/>
            <person name="Kissmehl R."/>
            <person name="Klotz C."/>
            <person name="Koll F."/>
            <person name="Le Moue A."/>
            <person name="Lepere C."/>
            <person name="Malinsky S."/>
            <person name="Nowacki M."/>
            <person name="Nowak J.K."/>
            <person name="Plattner H."/>
            <person name="Poulain J."/>
            <person name="Ruiz F."/>
            <person name="Serrano V."/>
            <person name="Zagulski M."/>
            <person name="Dessen P."/>
            <person name="Betermier M."/>
            <person name="Weissenbach J."/>
            <person name="Scarpelli C."/>
            <person name="Schachter V."/>
            <person name="Sperling L."/>
            <person name="Meyer E."/>
            <person name="Cohen J."/>
            <person name="Wincker P."/>
        </authorList>
    </citation>
    <scope>NUCLEOTIDE SEQUENCE [LARGE SCALE GENOMIC DNA]</scope>
    <source>
        <strain evidence="2 3">Stock d4-2</strain>
    </source>
</reference>
<dbReference type="EMBL" id="CT868630">
    <property type="protein sequence ID" value="CAK87746.1"/>
    <property type="molecule type" value="Genomic_DNA"/>
</dbReference>
<dbReference type="Gene3D" id="1.25.40.10">
    <property type="entry name" value="Tetratricopeptide repeat domain"/>
    <property type="match status" value="1"/>
</dbReference>
<dbReference type="GeneID" id="5040928"/>
<dbReference type="InterPro" id="IPR011990">
    <property type="entry name" value="TPR-like_helical_dom_sf"/>
</dbReference>
<keyword evidence="1" id="KW-0802">TPR repeat</keyword>
<proteinExistence type="predicted"/>
<organism evidence="2 3">
    <name type="scientific">Paramecium tetraurelia</name>
    <dbReference type="NCBI Taxonomy" id="5888"/>
    <lineage>
        <taxon>Eukaryota</taxon>
        <taxon>Sar</taxon>
        <taxon>Alveolata</taxon>
        <taxon>Ciliophora</taxon>
        <taxon>Intramacronucleata</taxon>
        <taxon>Oligohymenophorea</taxon>
        <taxon>Peniculida</taxon>
        <taxon>Parameciidae</taxon>
        <taxon>Paramecium</taxon>
    </lineage>
</organism>